<dbReference type="EMBL" id="CP001197">
    <property type="protein sequence ID" value="ACL07177.1"/>
    <property type="molecule type" value="Genomic_DNA"/>
</dbReference>
<dbReference type="eggNOG" id="ENOG50318CN">
    <property type="taxonomic scope" value="Bacteria"/>
</dbReference>
<feature type="region of interest" description="Disordered" evidence="1">
    <location>
        <begin position="1"/>
        <end position="22"/>
    </location>
</feature>
<proteinExistence type="predicted"/>
<organism evidence="3">
    <name type="scientific">Nitratidesulfovibrio vulgaris (strain DSM 19637 / Miyazaki F)</name>
    <name type="common">Desulfovibrio vulgaris</name>
    <dbReference type="NCBI Taxonomy" id="883"/>
    <lineage>
        <taxon>Bacteria</taxon>
        <taxon>Pseudomonadati</taxon>
        <taxon>Thermodesulfobacteriota</taxon>
        <taxon>Desulfovibrionia</taxon>
        <taxon>Desulfovibrionales</taxon>
        <taxon>Desulfovibrionaceae</taxon>
        <taxon>Nitratidesulfovibrio</taxon>
    </lineage>
</organism>
<dbReference type="HOGENOM" id="CLU_2478353_0_0_7"/>
<feature type="compositionally biased region" description="Polar residues" evidence="1">
    <location>
        <begin position="1"/>
        <end position="18"/>
    </location>
</feature>
<protein>
    <recommendedName>
        <fullName evidence="2">4Fe-4S ferredoxin-type domain-containing protein</fullName>
    </recommendedName>
</protein>
<dbReference type="KEGG" id="dvm:DvMF_0218"/>
<sequence>MTNRQVSAAATHAQQETASAPRGFREVLLSPGDCSGCGACMELAPDIVGWREGDERPFLVSDMAPDGVLTELMAFCPEGCFEDGDAA</sequence>
<reference evidence="3" key="1">
    <citation type="submission" date="2008-10" db="EMBL/GenBank/DDBJ databases">
        <title>Complete sequence of Desulfovibrio vulgaris str. 'Miyazaki F'.</title>
        <authorList>
            <person name="Lucas S."/>
            <person name="Copeland A."/>
            <person name="Lapidus A."/>
            <person name="Glavina del Rio T."/>
            <person name="Dalin E."/>
            <person name="Tice H."/>
            <person name="Bruce D."/>
            <person name="Goodwin L."/>
            <person name="Pitluck S."/>
            <person name="Sims D."/>
            <person name="Brettin T."/>
            <person name="Detter J.C."/>
            <person name="Han C."/>
            <person name="Larimer F."/>
            <person name="Land M."/>
            <person name="Hauser L."/>
            <person name="Kyrpides N."/>
            <person name="Mikhailova N."/>
            <person name="Hazen T.C."/>
            <person name="Richardson P."/>
        </authorList>
    </citation>
    <scope>NUCLEOTIDE SEQUENCE</scope>
    <source>
        <strain evidence="3">Miyazaki F</strain>
    </source>
</reference>
<dbReference type="PROSITE" id="PS51379">
    <property type="entry name" value="4FE4S_FER_2"/>
    <property type="match status" value="1"/>
</dbReference>
<feature type="domain" description="4Fe-4S ferredoxin-type" evidence="2">
    <location>
        <begin position="25"/>
        <end position="53"/>
    </location>
</feature>
<accession>B8DP90</accession>
<dbReference type="InterPro" id="IPR017896">
    <property type="entry name" value="4Fe4S_Fe-S-bd"/>
</dbReference>
<gene>
    <name evidence="3" type="ordered locus">DvMF_0218</name>
</gene>
<evidence type="ECO:0000256" key="1">
    <source>
        <dbReference type="SAM" id="MobiDB-lite"/>
    </source>
</evidence>
<dbReference type="AlphaFoldDB" id="B8DP90"/>
<evidence type="ECO:0000259" key="2">
    <source>
        <dbReference type="PROSITE" id="PS51379"/>
    </source>
</evidence>
<evidence type="ECO:0000313" key="3">
    <source>
        <dbReference type="EMBL" id="ACL07177.1"/>
    </source>
</evidence>
<name>B8DP90_NITV9</name>
<dbReference type="SUPFAM" id="SSF54862">
    <property type="entry name" value="4Fe-4S ferredoxins"/>
    <property type="match status" value="1"/>
</dbReference>
<dbReference type="Gene3D" id="3.30.70.20">
    <property type="match status" value="1"/>
</dbReference>